<dbReference type="PRINTS" id="PR00507">
    <property type="entry name" value="N12N6MTFRASE"/>
</dbReference>
<dbReference type="SUPFAM" id="SSF53335">
    <property type="entry name" value="S-adenosyl-L-methionine-dependent methyltransferases"/>
    <property type="match status" value="1"/>
</dbReference>
<feature type="domain" description="MmeI-like DNA-methyltransferase" evidence="9">
    <location>
        <begin position="414"/>
        <end position="706"/>
    </location>
</feature>
<dbReference type="InterPro" id="IPR029063">
    <property type="entry name" value="SAM-dependent_MTases_sf"/>
</dbReference>
<dbReference type="Proteomes" id="UP000619376">
    <property type="component" value="Unassembled WGS sequence"/>
</dbReference>
<evidence type="ECO:0000259" key="8">
    <source>
        <dbReference type="Pfam" id="PF20466"/>
    </source>
</evidence>
<dbReference type="InterPro" id="IPR050953">
    <property type="entry name" value="N4_N6_ade-DNA_methylase"/>
</dbReference>
<evidence type="ECO:0000256" key="5">
    <source>
        <dbReference type="SAM" id="MobiDB-lite"/>
    </source>
</evidence>
<evidence type="ECO:0000259" key="6">
    <source>
        <dbReference type="Pfam" id="PF20464"/>
    </source>
</evidence>
<evidence type="ECO:0000313" key="11">
    <source>
        <dbReference type="Proteomes" id="UP000619376"/>
    </source>
</evidence>
<comment type="catalytic activity">
    <reaction evidence="4">
        <text>a 2'-deoxyadenosine in DNA + S-adenosyl-L-methionine = an N(6)-methyl-2'-deoxyadenosine in DNA + S-adenosyl-L-homocysteine + H(+)</text>
        <dbReference type="Rhea" id="RHEA:15197"/>
        <dbReference type="Rhea" id="RHEA-COMP:12418"/>
        <dbReference type="Rhea" id="RHEA-COMP:12419"/>
        <dbReference type="ChEBI" id="CHEBI:15378"/>
        <dbReference type="ChEBI" id="CHEBI:57856"/>
        <dbReference type="ChEBI" id="CHEBI:59789"/>
        <dbReference type="ChEBI" id="CHEBI:90615"/>
        <dbReference type="ChEBI" id="CHEBI:90616"/>
        <dbReference type="EC" id="2.1.1.72"/>
    </reaction>
</comment>
<organism evidence="10 11">
    <name type="scientific">Deinococcus metalli</name>
    <dbReference type="NCBI Taxonomy" id="1141878"/>
    <lineage>
        <taxon>Bacteria</taxon>
        <taxon>Thermotogati</taxon>
        <taxon>Deinococcota</taxon>
        <taxon>Deinococci</taxon>
        <taxon>Deinococcales</taxon>
        <taxon>Deinococcaceae</taxon>
        <taxon>Deinococcus</taxon>
    </lineage>
</organism>
<evidence type="ECO:0000256" key="3">
    <source>
        <dbReference type="ARBA" id="ARBA00022679"/>
    </source>
</evidence>
<dbReference type="InterPro" id="IPR046819">
    <property type="entry name" value="MmeI_hel"/>
</dbReference>
<name>A0ABQ3JIY1_9DEIO</name>
<keyword evidence="3" id="KW-0808">Transferase</keyword>
<dbReference type="Pfam" id="PF20464">
    <property type="entry name" value="MmeI_N"/>
    <property type="match status" value="1"/>
</dbReference>
<feature type="domain" description="MmeI-like helicase spacer" evidence="7">
    <location>
        <begin position="246"/>
        <end position="317"/>
    </location>
</feature>
<evidence type="ECO:0000313" key="10">
    <source>
        <dbReference type="EMBL" id="GHF32392.1"/>
    </source>
</evidence>
<evidence type="ECO:0000256" key="4">
    <source>
        <dbReference type="ARBA" id="ARBA00047942"/>
    </source>
</evidence>
<dbReference type="InterPro" id="IPR002052">
    <property type="entry name" value="DNA_methylase_N6_adenine_CS"/>
</dbReference>
<feature type="compositionally biased region" description="Basic residues" evidence="5">
    <location>
        <begin position="106"/>
        <end position="117"/>
    </location>
</feature>
<reference evidence="11" key="1">
    <citation type="journal article" date="2019" name="Int. J. Syst. Evol. Microbiol.">
        <title>The Global Catalogue of Microorganisms (GCM) 10K type strain sequencing project: providing services to taxonomists for standard genome sequencing and annotation.</title>
        <authorList>
            <consortium name="The Broad Institute Genomics Platform"/>
            <consortium name="The Broad Institute Genome Sequencing Center for Infectious Disease"/>
            <person name="Wu L."/>
            <person name="Ma J."/>
        </authorList>
    </citation>
    <scope>NUCLEOTIDE SEQUENCE [LARGE SCALE GENOMIC DNA]</scope>
    <source>
        <strain evidence="11">CGMCC 1.18437</strain>
    </source>
</reference>
<evidence type="ECO:0000259" key="9">
    <source>
        <dbReference type="Pfam" id="PF20473"/>
    </source>
</evidence>
<evidence type="ECO:0000256" key="2">
    <source>
        <dbReference type="ARBA" id="ARBA00022603"/>
    </source>
</evidence>
<evidence type="ECO:0000259" key="7">
    <source>
        <dbReference type="Pfam" id="PF20465"/>
    </source>
</evidence>
<dbReference type="PANTHER" id="PTHR33841:SF1">
    <property type="entry name" value="DNA METHYLTRANSFERASE A"/>
    <property type="match status" value="1"/>
</dbReference>
<protein>
    <recommendedName>
        <fullName evidence="1">site-specific DNA-methyltransferase (adenine-specific)</fullName>
        <ecNumber evidence="1">2.1.1.72</ecNumber>
    </recommendedName>
</protein>
<dbReference type="InterPro" id="IPR046816">
    <property type="entry name" value="MmeI_Mtase"/>
</dbReference>
<sequence>MHMPIDTDAINAFIDEWSLSGGAERANYGLFLADLCRLLDLPLPKGTRPDDRDNGYVLERTVYEIDQDGGRHPRRIDLYRRGAFVLEAKQGVEHEAKLEESARGKAAPRTKKGHGKRGTTGWDTFMRRAREQAEAYVRLLPADEGRPPFVLVVDVGYAIEVYAEFTRSGGAYLPFPHARSHRITLEQLHDPVIQERLRQIWLRPMELDPSVHAADVTRQVAKTLATISRSMEGQLDDHGQVMTPERVSGFLMRMIFTMFAEDIGLIGERKFRNALRGMRTHVDAFIPTVDELWRNMATGGYSVALQERIKYFNGGLFREAEVLPVTEAQLDLFIAAADHDWSHVEPSIFGTLVERALDPVERHRLGAHYTPRPYVERLVNHVVINPLRADWGGVQVAVQAALDRAKDVGEGQADARKLISAFLAHLQKQRILDPACGTGNFLYVAMELIKRLENEVIETLDGLGGPRPLTDVGPEQFLGLEVNPRAAKVAELVLWIGYLQLYSRAHAGAGPAEPILKAYKNVRQVDAVLTYSGKTDRIGKDGQPVTRWDGITTTRSSITGLEVPDPEARVHDFLYLNPAKTIWPTADFIIGNPPFIGPGPMRETLGDGYVEALRTTYKASKHEIGVPDSADFVMYWWHKAATQMASMQRVRRFGFVTTNSIKQTFNRRVIEDHLEASVKAARPLSLIYAVPDHPWVDEADGAAVRIAMTVVARGQRDGLLERVIDEVAGENGEFTVKTTEATGRINADLTVGADVTSATELVGNADISNRGVQLFGAGFVVPTLTNFNLETGDKKTDAHDLGLGRIPGIEKHLREYRNGRDVTSRPRDVRVIDLFGMSEDEARTLYPEIYQHLRLTVKPERDHNNRATRKQRWWLFGEPNPKLRSQLAGLPRYIVTVETSKHRFFQFMDASILPDNMLVNIALDDAYALGVLSSRIHVTWALAQGSRLGVGNDPRYNKSRCFETFPFPTSTVAQAQAIRKKAEALDAFRKARLAEHESLTMTDMYNVVEALRAGRKLTAKEQRVLMDGAVTVLRDYHDELDALVQAEYGWEGALSAQDILARLTALNAARAQEERQGVVRYLRPAYQDPKGRVARTLGMDIAPPPTVASTQRRYPQTLAERASVIREVLQLAERPMSAGQVASFFAGARPSAVDEVLEMLVALGQARLVGGHNTAYAA</sequence>
<feature type="domain" description="MmeI-like target recognition" evidence="8">
    <location>
        <begin position="870"/>
        <end position="969"/>
    </location>
</feature>
<dbReference type="Pfam" id="PF20473">
    <property type="entry name" value="MmeI_Mtase"/>
    <property type="match status" value="1"/>
</dbReference>
<dbReference type="EMBL" id="BNAJ01000001">
    <property type="protein sequence ID" value="GHF32392.1"/>
    <property type="molecule type" value="Genomic_DNA"/>
</dbReference>
<proteinExistence type="predicted"/>
<gene>
    <name evidence="10" type="ORF">GCM10017781_06310</name>
</gene>
<dbReference type="Gene3D" id="3.40.50.150">
    <property type="entry name" value="Vaccinia Virus protein VP39"/>
    <property type="match status" value="1"/>
</dbReference>
<comment type="caution">
    <text evidence="10">The sequence shown here is derived from an EMBL/GenBank/DDBJ whole genome shotgun (WGS) entry which is preliminary data.</text>
</comment>
<feature type="domain" description="MmeI-like N-terminal" evidence="6">
    <location>
        <begin position="9"/>
        <end position="232"/>
    </location>
</feature>
<keyword evidence="2" id="KW-0489">Methyltransferase</keyword>
<dbReference type="PANTHER" id="PTHR33841">
    <property type="entry name" value="DNA METHYLTRANSFERASE YEEA-RELATED"/>
    <property type="match status" value="1"/>
</dbReference>
<dbReference type="Pfam" id="PF20466">
    <property type="entry name" value="MmeI_TRD"/>
    <property type="match status" value="1"/>
</dbReference>
<dbReference type="InterPro" id="IPR046817">
    <property type="entry name" value="MmeI_N"/>
</dbReference>
<evidence type="ECO:0000256" key="1">
    <source>
        <dbReference type="ARBA" id="ARBA00011900"/>
    </source>
</evidence>
<dbReference type="Pfam" id="PF20465">
    <property type="entry name" value="MmeI_hel"/>
    <property type="match status" value="1"/>
</dbReference>
<keyword evidence="11" id="KW-1185">Reference proteome</keyword>
<dbReference type="EC" id="2.1.1.72" evidence="1"/>
<dbReference type="PROSITE" id="PS00092">
    <property type="entry name" value="N6_MTASE"/>
    <property type="match status" value="1"/>
</dbReference>
<feature type="region of interest" description="Disordered" evidence="5">
    <location>
        <begin position="96"/>
        <end position="121"/>
    </location>
</feature>
<accession>A0ABQ3JIY1</accession>
<dbReference type="InterPro" id="IPR046820">
    <property type="entry name" value="MmeI_TRD"/>
</dbReference>